<feature type="transmembrane region" description="Helical" evidence="7">
    <location>
        <begin position="30"/>
        <end position="47"/>
    </location>
</feature>
<evidence type="ECO:0000256" key="5">
    <source>
        <dbReference type="ARBA" id="ARBA00022989"/>
    </source>
</evidence>
<feature type="transmembrane region" description="Helical" evidence="7">
    <location>
        <begin position="138"/>
        <end position="159"/>
    </location>
</feature>
<keyword evidence="4 7" id="KW-0812">Transmembrane</keyword>
<sequence length="319" mass="35793">MNPNSEIHTTVMPSQLRKVKAKSRLRWKESLPLILMLIPGILFYVLFKYLPMGGLVIAFKDYNFTDGILHSPWVGTKNFETLFKQDQTLDIIRNTLVLSGLTIICGFPIPIALAIMLNEARRMWFKRIVQTILYLPHFFSWVIVGGLIISILSIESGTVNNWIKLSGGEPFAFLYNTKSWIAVFISSGIWKEMGFNAIIYLAALTAIDPSLYESANIDGANKWQQIRYVTIPGISTTIVLLLILQLGKVMEIGFDHVYVLQNSLNASVSEVISTYMYRVGLQGGQFSLTAAMGFFESVVGFVLVYSANALARRFGHGLF</sequence>
<dbReference type="PANTHER" id="PTHR43227">
    <property type="entry name" value="BLL4140 PROTEIN"/>
    <property type="match status" value="1"/>
</dbReference>
<feature type="transmembrane region" description="Helical" evidence="7">
    <location>
        <begin position="179"/>
        <end position="207"/>
    </location>
</feature>
<evidence type="ECO:0000256" key="3">
    <source>
        <dbReference type="ARBA" id="ARBA00022475"/>
    </source>
</evidence>
<keyword evidence="2 7" id="KW-0813">Transport</keyword>
<feature type="transmembrane region" description="Helical" evidence="7">
    <location>
        <begin position="286"/>
        <end position="305"/>
    </location>
</feature>
<evidence type="ECO:0000256" key="2">
    <source>
        <dbReference type="ARBA" id="ARBA00022448"/>
    </source>
</evidence>
<keyword evidence="10" id="KW-1185">Reference proteome</keyword>
<protein>
    <submittedName>
        <fullName evidence="9">Aldouronate transport system permease protein</fullName>
    </submittedName>
</protein>
<keyword evidence="3" id="KW-1003">Cell membrane</keyword>
<comment type="caution">
    <text evidence="9">The sequence shown here is derived from an EMBL/GenBank/DDBJ whole genome shotgun (WGS) entry which is preliminary data.</text>
</comment>
<keyword evidence="5 7" id="KW-1133">Transmembrane helix</keyword>
<evidence type="ECO:0000313" key="10">
    <source>
        <dbReference type="Proteomes" id="UP001267290"/>
    </source>
</evidence>
<comment type="subcellular location">
    <subcellularLocation>
        <location evidence="1 7">Cell membrane</location>
        <topology evidence="1 7">Multi-pass membrane protein</topology>
    </subcellularLocation>
</comment>
<dbReference type="PANTHER" id="PTHR43227:SF11">
    <property type="entry name" value="BLL4140 PROTEIN"/>
    <property type="match status" value="1"/>
</dbReference>
<accession>A0ABU1P6R1</accession>
<dbReference type="InterPro" id="IPR050809">
    <property type="entry name" value="UgpAE/MalFG_permease"/>
</dbReference>
<evidence type="ECO:0000256" key="1">
    <source>
        <dbReference type="ARBA" id="ARBA00004651"/>
    </source>
</evidence>
<dbReference type="EMBL" id="JAVDSB010000026">
    <property type="protein sequence ID" value="MDR6555244.1"/>
    <property type="molecule type" value="Genomic_DNA"/>
</dbReference>
<keyword evidence="6 7" id="KW-0472">Membrane</keyword>
<dbReference type="SUPFAM" id="SSF161098">
    <property type="entry name" value="MetI-like"/>
    <property type="match status" value="1"/>
</dbReference>
<dbReference type="PROSITE" id="PS50928">
    <property type="entry name" value="ABC_TM1"/>
    <property type="match status" value="1"/>
</dbReference>
<evidence type="ECO:0000256" key="6">
    <source>
        <dbReference type="ARBA" id="ARBA00023136"/>
    </source>
</evidence>
<evidence type="ECO:0000313" key="9">
    <source>
        <dbReference type="EMBL" id="MDR6555244.1"/>
    </source>
</evidence>
<dbReference type="RefSeq" id="WP_397342109.1">
    <property type="nucleotide sequence ID" value="NZ_JAVDSB010000026.1"/>
</dbReference>
<dbReference type="Pfam" id="PF00528">
    <property type="entry name" value="BPD_transp_1"/>
    <property type="match status" value="1"/>
</dbReference>
<feature type="domain" description="ABC transmembrane type-1" evidence="8">
    <location>
        <begin position="92"/>
        <end position="307"/>
    </location>
</feature>
<reference evidence="9 10" key="1">
    <citation type="submission" date="2023-07" db="EMBL/GenBank/DDBJ databases">
        <title>Sorghum-associated microbial communities from plants grown in Nebraska, USA.</title>
        <authorList>
            <person name="Schachtman D."/>
        </authorList>
    </citation>
    <scope>NUCLEOTIDE SEQUENCE [LARGE SCALE GENOMIC DNA]</scope>
    <source>
        <strain evidence="9 10">CC258</strain>
    </source>
</reference>
<dbReference type="InterPro" id="IPR035906">
    <property type="entry name" value="MetI-like_sf"/>
</dbReference>
<evidence type="ECO:0000256" key="4">
    <source>
        <dbReference type="ARBA" id="ARBA00022692"/>
    </source>
</evidence>
<dbReference type="InterPro" id="IPR000515">
    <property type="entry name" value="MetI-like"/>
</dbReference>
<gene>
    <name evidence="9" type="ORF">J2736_006503</name>
</gene>
<dbReference type="Proteomes" id="UP001267290">
    <property type="component" value="Unassembled WGS sequence"/>
</dbReference>
<proteinExistence type="inferred from homology"/>
<comment type="similarity">
    <text evidence="7">Belongs to the binding-protein-dependent transport system permease family.</text>
</comment>
<feature type="transmembrane region" description="Helical" evidence="7">
    <location>
        <begin position="228"/>
        <end position="247"/>
    </location>
</feature>
<organism evidence="9 10">
    <name type="scientific">Paenibacillus qinlingensis</name>
    <dbReference type="NCBI Taxonomy" id="1837343"/>
    <lineage>
        <taxon>Bacteria</taxon>
        <taxon>Bacillati</taxon>
        <taxon>Bacillota</taxon>
        <taxon>Bacilli</taxon>
        <taxon>Bacillales</taxon>
        <taxon>Paenibacillaceae</taxon>
        <taxon>Paenibacillus</taxon>
    </lineage>
</organism>
<evidence type="ECO:0000259" key="8">
    <source>
        <dbReference type="PROSITE" id="PS50928"/>
    </source>
</evidence>
<dbReference type="Gene3D" id="1.10.3720.10">
    <property type="entry name" value="MetI-like"/>
    <property type="match status" value="1"/>
</dbReference>
<evidence type="ECO:0000256" key="7">
    <source>
        <dbReference type="RuleBase" id="RU363032"/>
    </source>
</evidence>
<dbReference type="CDD" id="cd06261">
    <property type="entry name" value="TM_PBP2"/>
    <property type="match status" value="1"/>
</dbReference>
<name>A0ABU1P6R1_9BACL</name>
<feature type="transmembrane region" description="Helical" evidence="7">
    <location>
        <begin position="96"/>
        <end position="117"/>
    </location>
</feature>